<gene>
    <name evidence="2" type="ORF">FHS74_005628</name>
</gene>
<evidence type="ECO:0000256" key="1">
    <source>
        <dbReference type="SAM" id="SignalP"/>
    </source>
</evidence>
<accession>A0A7X0B444</accession>
<keyword evidence="1" id="KW-0732">Signal</keyword>
<evidence type="ECO:0000313" key="2">
    <source>
        <dbReference type="EMBL" id="MBB6255032.1"/>
    </source>
</evidence>
<evidence type="ECO:0000313" key="3">
    <source>
        <dbReference type="Proteomes" id="UP000539175"/>
    </source>
</evidence>
<name>A0A7X0B444_9PROT</name>
<proteinExistence type="predicted"/>
<sequence length="218" mass="22997">MINAYVTGIACAAALLAGPAFGQATSRPCGVEETAGPACLMVHQNIATLPAGDVYWHLDTFPSKAAAEAAATRTGSVVTAFGKVWLFTIERQGWRPDGGHHIADIGPLPTTAAPSYAAEYLRSVFTPGMKAPLHVHSGPEAFYAFSGDTCLETPAGVRQGQGPVIEGGPPMLLMAIGREPRLGFALILHDAAQPPTTLIQDWQPPGQCQQLLAWDQTR</sequence>
<dbReference type="Proteomes" id="UP000539175">
    <property type="component" value="Unassembled WGS sequence"/>
</dbReference>
<protein>
    <recommendedName>
        <fullName evidence="4">Cupin domain-containing protein</fullName>
    </recommendedName>
</protein>
<keyword evidence="3" id="KW-1185">Reference proteome</keyword>
<comment type="caution">
    <text evidence="2">The sequence shown here is derived from an EMBL/GenBank/DDBJ whole genome shotgun (WGS) entry which is preliminary data.</text>
</comment>
<reference evidence="2 3" key="1">
    <citation type="submission" date="2020-08" db="EMBL/GenBank/DDBJ databases">
        <title>Genomic Encyclopedia of Type Strains, Phase IV (KMG-IV): sequencing the most valuable type-strain genomes for metagenomic binning, comparative biology and taxonomic classification.</title>
        <authorList>
            <person name="Goeker M."/>
        </authorList>
    </citation>
    <scope>NUCLEOTIDE SEQUENCE [LARGE SCALE GENOMIC DNA]</scope>
    <source>
        <strain evidence="2 3">DSM 22198</strain>
    </source>
</reference>
<organism evidence="2 3">
    <name type="scientific">Nitrospirillum iridis</name>
    <dbReference type="NCBI Taxonomy" id="765888"/>
    <lineage>
        <taxon>Bacteria</taxon>
        <taxon>Pseudomonadati</taxon>
        <taxon>Pseudomonadota</taxon>
        <taxon>Alphaproteobacteria</taxon>
        <taxon>Rhodospirillales</taxon>
        <taxon>Azospirillaceae</taxon>
        <taxon>Nitrospirillum</taxon>
    </lineage>
</organism>
<dbReference type="EMBL" id="JACIIZ010000023">
    <property type="protein sequence ID" value="MBB6255032.1"/>
    <property type="molecule type" value="Genomic_DNA"/>
</dbReference>
<dbReference type="AlphaFoldDB" id="A0A7X0B444"/>
<feature type="signal peptide" evidence="1">
    <location>
        <begin position="1"/>
        <end position="22"/>
    </location>
</feature>
<dbReference type="RefSeq" id="WP_184807551.1">
    <property type="nucleotide sequence ID" value="NZ_JACIIZ010000023.1"/>
</dbReference>
<evidence type="ECO:0008006" key="4">
    <source>
        <dbReference type="Google" id="ProtNLM"/>
    </source>
</evidence>
<feature type="chain" id="PRO_5031194794" description="Cupin domain-containing protein" evidence="1">
    <location>
        <begin position="23"/>
        <end position="218"/>
    </location>
</feature>